<protein>
    <submittedName>
        <fullName evidence="1">Uncharacterized protein</fullName>
    </submittedName>
</protein>
<dbReference type="EMBL" id="CM044701">
    <property type="protein sequence ID" value="KAI5683952.1"/>
    <property type="molecule type" value="Genomic_DNA"/>
</dbReference>
<reference evidence="2" key="1">
    <citation type="journal article" date="2023" name="Nat. Plants">
        <title>Single-cell RNA sequencing provides a high-resolution roadmap for understanding the multicellular compartmentation of specialized metabolism.</title>
        <authorList>
            <person name="Sun S."/>
            <person name="Shen X."/>
            <person name="Li Y."/>
            <person name="Li Y."/>
            <person name="Wang S."/>
            <person name="Li R."/>
            <person name="Zhang H."/>
            <person name="Shen G."/>
            <person name="Guo B."/>
            <person name="Wei J."/>
            <person name="Xu J."/>
            <person name="St-Pierre B."/>
            <person name="Chen S."/>
            <person name="Sun C."/>
        </authorList>
    </citation>
    <scope>NUCLEOTIDE SEQUENCE [LARGE SCALE GENOMIC DNA]</scope>
</reference>
<accession>A0ACC0CGI7</accession>
<sequence>MDESSSANSIENGRFRYIHDKDKGPPEAIDVHHVIVRKNKIKGFILRLSHLPLLASPICFFFVQGKSFAVVLWSLLVIASLIGLLLRKLVEKESVIILPAFGVQLETHYGSGRTVRHFVPISKILKPVINECVTPVTCYWSLALIIRGEEELMLVFKELCPPVRMLLPVWKALCAATDIVETSAASQQFN</sequence>
<keyword evidence="2" id="KW-1185">Reference proteome</keyword>
<dbReference type="Proteomes" id="UP001060085">
    <property type="component" value="Linkage Group LG01"/>
</dbReference>
<comment type="caution">
    <text evidence="1">The sequence shown here is derived from an EMBL/GenBank/DDBJ whole genome shotgun (WGS) entry which is preliminary data.</text>
</comment>
<name>A0ACC0CGI7_CATRO</name>
<proteinExistence type="predicted"/>
<evidence type="ECO:0000313" key="2">
    <source>
        <dbReference type="Proteomes" id="UP001060085"/>
    </source>
</evidence>
<gene>
    <name evidence="1" type="ORF">M9H77_05180</name>
</gene>
<evidence type="ECO:0000313" key="1">
    <source>
        <dbReference type="EMBL" id="KAI5683952.1"/>
    </source>
</evidence>
<organism evidence="1 2">
    <name type="scientific">Catharanthus roseus</name>
    <name type="common">Madagascar periwinkle</name>
    <name type="synonym">Vinca rosea</name>
    <dbReference type="NCBI Taxonomy" id="4058"/>
    <lineage>
        <taxon>Eukaryota</taxon>
        <taxon>Viridiplantae</taxon>
        <taxon>Streptophyta</taxon>
        <taxon>Embryophyta</taxon>
        <taxon>Tracheophyta</taxon>
        <taxon>Spermatophyta</taxon>
        <taxon>Magnoliopsida</taxon>
        <taxon>eudicotyledons</taxon>
        <taxon>Gunneridae</taxon>
        <taxon>Pentapetalae</taxon>
        <taxon>asterids</taxon>
        <taxon>lamiids</taxon>
        <taxon>Gentianales</taxon>
        <taxon>Apocynaceae</taxon>
        <taxon>Rauvolfioideae</taxon>
        <taxon>Vinceae</taxon>
        <taxon>Catharanthinae</taxon>
        <taxon>Catharanthus</taxon>
    </lineage>
</organism>